<sequence length="81" mass="8725">MRVDQMWGGRPLSVSWNSGVEGRILLSCVLVRTHRISKPRQGGTRSSTLPGPGSGNPSRRTGDGTLPYPVNEWPALPAEDA</sequence>
<proteinExistence type="predicted"/>
<evidence type="ECO:0000313" key="2">
    <source>
        <dbReference type="EMBL" id="CEM53443.1"/>
    </source>
</evidence>
<dbReference type="EMBL" id="CDMZ01005694">
    <property type="protein sequence ID" value="CEM53443.1"/>
    <property type="molecule type" value="Genomic_DNA"/>
</dbReference>
<reference evidence="2" key="1">
    <citation type="submission" date="2014-11" db="EMBL/GenBank/DDBJ databases">
        <authorList>
            <person name="Otto D Thomas"/>
            <person name="Naeem Raeece"/>
        </authorList>
    </citation>
    <scope>NUCLEOTIDE SEQUENCE</scope>
</reference>
<gene>
    <name evidence="2" type="ORF">Cvel_11968</name>
</gene>
<accession>A0A0G4I8I2</accession>
<dbReference type="AlphaFoldDB" id="A0A0G4I8I2"/>
<feature type="region of interest" description="Disordered" evidence="1">
    <location>
        <begin position="35"/>
        <end position="81"/>
    </location>
</feature>
<organism evidence="2">
    <name type="scientific">Chromera velia CCMP2878</name>
    <dbReference type="NCBI Taxonomy" id="1169474"/>
    <lineage>
        <taxon>Eukaryota</taxon>
        <taxon>Sar</taxon>
        <taxon>Alveolata</taxon>
        <taxon>Colpodellida</taxon>
        <taxon>Chromeraceae</taxon>
        <taxon>Chromera</taxon>
    </lineage>
</organism>
<dbReference type="VEuPathDB" id="CryptoDB:Cvel_11968"/>
<evidence type="ECO:0000256" key="1">
    <source>
        <dbReference type="SAM" id="MobiDB-lite"/>
    </source>
</evidence>
<name>A0A0G4I8I2_9ALVE</name>
<feature type="compositionally biased region" description="Polar residues" evidence="1">
    <location>
        <begin position="43"/>
        <end position="59"/>
    </location>
</feature>
<protein>
    <submittedName>
        <fullName evidence="2">Uncharacterized protein</fullName>
    </submittedName>
</protein>